<name>A0ABQ7C4N1_BRACR</name>
<sequence length="245" mass="27010">MIGGLVVVNGNQKSIDLENPVLEVAHLATEAANAQQSSPKDSEEEVRNSAPPVHDSVSNKVSEGLVIPENEEPWLTIPQSSPSDRQNFGKSARSMEVELPSTSSPSRFHLLSTDIEEGEVEMENESSISDEESSVESKAAFEKKKQMEKQKLLGFFTKNLAVKSCSNLNRTKYRLSKGTNTDPNQPRASSSMAIGAKARSQCSDRARAKARSLHSDRARTRLDRYVATELKPKLGRYVATEFEQS</sequence>
<evidence type="ECO:0008006" key="4">
    <source>
        <dbReference type="Google" id="ProtNLM"/>
    </source>
</evidence>
<feature type="region of interest" description="Disordered" evidence="1">
    <location>
        <begin position="30"/>
        <end position="107"/>
    </location>
</feature>
<evidence type="ECO:0000256" key="1">
    <source>
        <dbReference type="SAM" id="MobiDB-lite"/>
    </source>
</evidence>
<reference evidence="2 3" key="1">
    <citation type="journal article" date="2020" name="BMC Genomics">
        <title>Intraspecific diversification of the crop wild relative Brassica cretica Lam. using demographic model selection.</title>
        <authorList>
            <person name="Kioukis A."/>
            <person name="Michalopoulou V.A."/>
            <person name="Briers L."/>
            <person name="Pirintsos S."/>
            <person name="Studholme D.J."/>
            <person name="Pavlidis P."/>
            <person name="Sarris P.F."/>
        </authorList>
    </citation>
    <scope>NUCLEOTIDE SEQUENCE [LARGE SCALE GENOMIC DNA]</scope>
    <source>
        <strain evidence="3">cv. PFS-1207/04</strain>
    </source>
</reference>
<keyword evidence="3" id="KW-1185">Reference proteome</keyword>
<organism evidence="2 3">
    <name type="scientific">Brassica cretica</name>
    <name type="common">Mustard</name>
    <dbReference type="NCBI Taxonomy" id="69181"/>
    <lineage>
        <taxon>Eukaryota</taxon>
        <taxon>Viridiplantae</taxon>
        <taxon>Streptophyta</taxon>
        <taxon>Embryophyta</taxon>
        <taxon>Tracheophyta</taxon>
        <taxon>Spermatophyta</taxon>
        <taxon>Magnoliopsida</taxon>
        <taxon>eudicotyledons</taxon>
        <taxon>Gunneridae</taxon>
        <taxon>Pentapetalae</taxon>
        <taxon>rosids</taxon>
        <taxon>malvids</taxon>
        <taxon>Brassicales</taxon>
        <taxon>Brassicaceae</taxon>
        <taxon>Brassiceae</taxon>
        <taxon>Brassica</taxon>
    </lineage>
</organism>
<feature type="region of interest" description="Disordered" evidence="1">
    <location>
        <begin position="174"/>
        <end position="215"/>
    </location>
</feature>
<evidence type="ECO:0000313" key="2">
    <source>
        <dbReference type="EMBL" id="KAF3546623.1"/>
    </source>
</evidence>
<dbReference type="Proteomes" id="UP000266723">
    <property type="component" value="Unassembled WGS sequence"/>
</dbReference>
<protein>
    <recommendedName>
        <fullName evidence="4">Calmodulin-binding domain-containing protein</fullName>
    </recommendedName>
</protein>
<gene>
    <name evidence="2" type="ORF">DY000_02008152</name>
</gene>
<feature type="compositionally biased region" description="Polar residues" evidence="1">
    <location>
        <begin position="77"/>
        <end position="89"/>
    </location>
</feature>
<evidence type="ECO:0000313" key="3">
    <source>
        <dbReference type="Proteomes" id="UP000266723"/>
    </source>
</evidence>
<feature type="compositionally biased region" description="Basic and acidic residues" evidence="1">
    <location>
        <begin position="202"/>
        <end position="215"/>
    </location>
</feature>
<proteinExistence type="predicted"/>
<dbReference type="EMBL" id="QGKV02000832">
    <property type="protein sequence ID" value="KAF3546623.1"/>
    <property type="molecule type" value="Genomic_DNA"/>
</dbReference>
<comment type="caution">
    <text evidence="2">The sequence shown here is derived from an EMBL/GenBank/DDBJ whole genome shotgun (WGS) entry which is preliminary data.</text>
</comment>
<accession>A0ABQ7C4N1</accession>
<feature type="compositionally biased region" description="Polar residues" evidence="1">
    <location>
        <begin position="177"/>
        <end position="192"/>
    </location>
</feature>